<dbReference type="PANTHER" id="PTHR19446">
    <property type="entry name" value="REVERSE TRANSCRIPTASES"/>
    <property type="match status" value="1"/>
</dbReference>
<dbReference type="AlphaFoldDB" id="A0A7N2MMD1"/>
<reference evidence="1" key="2">
    <citation type="submission" date="2021-01" db="UniProtKB">
        <authorList>
            <consortium name="EnsemblPlants"/>
        </authorList>
    </citation>
    <scope>IDENTIFICATION</scope>
</reference>
<dbReference type="InParanoid" id="A0A7N2MMD1"/>
<protein>
    <recommendedName>
        <fullName evidence="3">Reverse transcriptase</fullName>
    </recommendedName>
</protein>
<dbReference type="Proteomes" id="UP000594261">
    <property type="component" value="Chromosome 9"/>
</dbReference>
<reference evidence="1 2" key="1">
    <citation type="journal article" date="2016" name="G3 (Bethesda)">
        <title>First Draft Assembly and Annotation of the Genome of a California Endemic Oak Quercus lobata Nee (Fagaceae).</title>
        <authorList>
            <person name="Sork V.L."/>
            <person name="Fitz-Gibbon S.T."/>
            <person name="Puiu D."/>
            <person name="Crepeau M."/>
            <person name="Gugger P.F."/>
            <person name="Sherman R."/>
            <person name="Stevens K."/>
            <person name="Langley C.H."/>
            <person name="Pellegrini M."/>
            <person name="Salzberg S.L."/>
        </authorList>
    </citation>
    <scope>NUCLEOTIDE SEQUENCE [LARGE SCALE GENOMIC DNA]</scope>
    <source>
        <strain evidence="1 2">cv. SW786</strain>
    </source>
</reference>
<organism evidence="1 2">
    <name type="scientific">Quercus lobata</name>
    <name type="common">Valley oak</name>
    <dbReference type="NCBI Taxonomy" id="97700"/>
    <lineage>
        <taxon>Eukaryota</taxon>
        <taxon>Viridiplantae</taxon>
        <taxon>Streptophyta</taxon>
        <taxon>Embryophyta</taxon>
        <taxon>Tracheophyta</taxon>
        <taxon>Spermatophyta</taxon>
        <taxon>Magnoliopsida</taxon>
        <taxon>eudicotyledons</taxon>
        <taxon>Gunneridae</taxon>
        <taxon>Pentapetalae</taxon>
        <taxon>rosids</taxon>
        <taxon>fabids</taxon>
        <taxon>Fagales</taxon>
        <taxon>Fagaceae</taxon>
        <taxon>Quercus</taxon>
    </lineage>
</organism>
<sequence length="196" mass="22716">MWHQRSQIQWLQSGDQNTKFFHGVSTQRKRRNFIKGLRDENGTSQENEELVSRLLIKYYANLFTTSNPRNLEQILDGVQPVVTEEMIVTLARPFIVEEVECAIRDMAPLKAPGPNGMPPLFYQTYWTDVGKQGYMALKLDMSKAYDKIEWVFLEQILLKLDFHEDWVALLMEYITTVSHSILVNGQPKSKSKSKSS</sequence>
<keyword evidence="2" id="KW-1185">Reference proteome</keyword>
<evidence type="ECO:0008006" key="3">
    <source>
        <dbReference type="Google" id="ProtNLM"/>
    </source>
</evidence>
<dbReference type="EMBL" id="LRBV02000009">
    <property type="status" value="NOT_ANNOTATED_CDS"/>
    <property type="molecule type" value="Genomic_DNA"/>
</dbReference>
<dbReference type="Gramene" id="QL09p049761:mrna">
    <property type="protein sequence ID" value="QL09p049761:mrna"/>
    <property type="gene ID" value="QL09p049761"/>
</dbReference>
<accession>A0A7N2MMD1</accession>
<evidence type="ECO:0000313" key="1">
    <source>
        <dbReference type="EnsemblPlants" id="QL09p049761:mrna"/>
    </source>
</evidence>
<proteinExistence type="predicted"/>
<name>A0A7N2MMD1_QUELO</name>
<dbReference type="EnsemblPlants" id="QL09p049761:mrna">
    <property type="protein sequence ID" value="QL09p049761:mrna"/>
    <property type="gene ID" value="QL09p049761"/>
</dbReference>
<evidence type="ECO:0000313" key="2">
    <source>
        <dbReference type="Proteomes" id="UP000594261"/>
    </source>
</evidence>
<dbReference type="OMA" id="LLWENEC"/>